<organism evidence="8 9">
    <name type="scientific">Nonomuraea jabiensis</name>
    <dbReference type="NCBI Taxonomy" id="882448"/>
    <lineage>
        <taxon>Bacteria</taxon>
        <taxon>Bacillati</taxon>
        <taxon>Actinomycetota</taxon>
        <taxon>Actinomycetes</taxon>
        <taxon>Streptosporangiales</taxon>
        <taxon>Streptosporangiaceae</taxon>
        <taxon>Nonomuraea</taxon>
    </lineage>
</organism>
<comment type="subcellular location">
    <subcellularLocation>
        <location evidence="1">Cell membrane</location>
        <topology evidence="1">Single-pass type II membrane protein</topology>
    </subcellularLocation>
    <subcellularLocation>
        <location evidence="6">Membrane</location>
        <topology evidence="6">Single-pass type II membrane protein</topology>
    </subcellularLocation>
</comment>
<keyword evidence="4 6" id="KW-0378">Hydrolase</keyword>
<feature type="domain" description="Peptidase S26" evidence="7">
    <location>
        <begin position="12"/>
        <end position="92"/>
    </location>
</feature>
<dbReference type="AlphaFoldDB" id="A0A7W9G3N8"/>
<dbReference type="PANTHER" id="PTHR43390:SF1">
    <property type="entry name" value="CHLOROPLAST PROCESSING PEPTIDASE"/>
    <property type="match status" value="1"/>
</dbReference>
<feature type="active site" evidence="5">
    <location>
        <position position="35"/>
    </location>
</feature>
<dbReference type="PRINTS" id="PR00727">
    <property type="entry name" value="LEADERPTASE"/>
</dbReference>
<reference evidence="8 9" key="1">
    <citation type="submission" date="2020-08" db="EMBL/GenBank/DDBJ databases">
        <title>Sequencing the genomes of 1000 actinobacteria strains.</title>
        <authorList>
            <person name="Klenk H.-P."/>
        </authorList>
    </citation>
    <scope>NUCLEOTIDE SEQUENCE [LARGE SCALE GENOMIC DNA]</scope>
    <source>
        <strain evidence="8 9">DSM 45507</strain>
    </source>
</reference>
<keyword evidence="3 6" id="KW-0645">Protease</keyword>
<gene>
    <name evidence="8" type="ORF">HD596_003389</name>
</gene>
<evidence type="ECO:0000259" key="7">
    <source>
        <dbReference type="Pfam" id="PF10502"/>
    </source>
</evidence>
<dbReference type="PANTHER" id="PTHR43390">
    <property type="entry name" value="SIGNAL PEPTIDASE I"/>
    <property type="match status" value="1"/>
</dbReference>
<dbReference type="EMBL" id="JACHMB010000001">
    <property type="protein sequence ID" value="MBB5776633.1"/>
    <property type="molecule type" value="Genomic_DNA"/>
</dbReference>
<evidence type="ECO:0000256" key="2">
    <source>
        <dbReference type="ARBA" id="ARBA00009370"/>
    </source>
</evidence>
<dbReference type="GO" id="GO:0006465">
    <property type="term" value="P:signal peptide processing"/>
    <property type="evidence" value="ECO:0007669"/>
    <property type="project" value="InterPro"/>
</dbReference>
<evidence type="ECO:0000256" key="4">
    <source>
        <dbReference type="ARBA" id="ARBA00022801"/>
    </source>
</evidence>
<comment type="caution">
    <text evidence="8">The sequence shown here is derived from an EMBL/GenBank/DDBJ whole genome shotgun (WGS) entry which is preliminary data.</text>
</comment>
<dbReference type="CDD" id="cd06530">
    <property type="entry name" value="S26_SPase_I"/>
    <property type="match status" value="1"/>
</dbReference>
<feature type="domain" description="Peptidase S26" evidence="7">
    <location>
        <begin position="101"/>
        <end position="135"/>
    </location>
</feature>
<evidence type="ECO:0000256" key="6">
    <source>
        <dbReference type="RuleBase" id="RU362042"/>
    </source>
</evidence>
<dbReference type="InterPro" id="IPR036286">
    <property type="entry name" value="LexA/Signal_pep-like_sf"/>
</dbReference>
<name>A0A7W9G3N8_9ACTN</name>
<dbReference type="GO" id="GO:0004252">
    <property type="term" value="F:serine-type endopeptidase activity"/>
    <property type="evidence" value="ECO:0007669"/>
    <property type="project" value="InterPro"/>
</dbReference>
<dbReference type="Pfam" id="PF10502">
    <property type="entry name" value="Peptidase_S26"/>
    <property type="match status" value="2"/>
</dbReference>
<dbReference type="Proteomes" id="UP000579153">
    <property type="component" value="Unassembled WGS sequence"/>
</dbReference>
<dbReference type="InterPro" id="IPR019756">
    <property type="entry name" value="Pept_S26A_signal_pept_1_Ser-AS"/>
</dbReference>
<dbReference type="InterPro" id="IPR019533">
    <property type="entry name" value="Peptidase_S26"/>
</dbReference>
<protein>
    <recommendedName>
        <fullName evidence="6">Signal peptidase I</fullName>
        <ecNumber evidence="6">3.4.21.89</ecNumber>
    </recommendedName>
</protein>
<sequence length="144" mass="15131">MKLISMGLLAGVLAAAAGALVARRRYVVVTVEGTSMAPTLHDGDRVLVRRRRIGQVARGDVVVLEPPSGPRLDADGTRWNIKRAVALPGDPVPPDVDGAAERVPAGALVVYGDNPHSVDSRQRGFFPADRLLGVALRRLGGAAL</sequence>
<dbReference type="PROSITE" id="PS00501">
    <property type="entry name" value="SPASE_I_1"/>
    <property type="match status" value="1"/>
</dbReference>
<dbReference type="NCBIfam" id="TIGR02227">
    <property type="entry name" value="sigpep_I_bact"/>
    <property type="match status" value="1"/>
</dbReference>
<dbReference type="GO" id="GO:0005886">
    <property type="term" value="C:plasma membrane"/>
    <property type="evidence" value="ECO:0007669"/>
    <property type="project" value="UniProtKB-SubCell"/>
</dbReference>
<dbReference type="InterPro" id="IPR000223">
    <property type="entry name" value="Pept_S26A_signal_pept_1"/>
</dbReference>
<evidence type="ECO:0000313" key="8">
    <source>
        <dbReference type="EMBL" id="MBB5776633.1"/>
    </source>
</evidence>
<evidence type="ECO:0000256" key="3">
    <source>
        <dbReference type="ARBA" id="ARBA00022670"/>
    </source>
</evidence>
<dbReference type="SUPFAM" id="SSF51306">
    <property type="entry name" value="LexA/Signal peptidase"/>
    <property type="match status" value="1"/>
</dbReference>
<evidence type="ECO:0000256" key="5">
    <source>
        <dbReference type="PIRSR" id="PIRSR600223-1"/>
    </source>
</evidence>
<dbReference type="Gene3D" id="2.10.109.10">
    <property type="entry name" value="Umud Fragment, subunit A"/>
    <property type="match status" value="1"/>
</dbReference>
<dbReference type="RefSeq" id="WP_221519361.1">
    <property type="nucleotide sequence ID" value="NZ_JACHMB010000001.1"/>
</dbReference>
<comment type="similarity">
    <text evidence="2 6">Belongs to the peptidase S26 family.</text>
</comment>
<dbReference type="GO" id="GO:0009003">
    <property type="term" value="F:signal peptidase activity"/>
    <property type="evidence" value="ECO:0007669"/>
    <property type="project" value="UniProtKB-EC"/>
</dbReference>
<dbReference type="EC" id="3.4.21.89" evidence="6"/>
<proteinExistence type="inferred from homology"/>
<evidence type="ECO:0000313" key="9">
    <source>
        <dbReference type="Proteomes" id="UP000579153"/>
    </source>
</evidence>
<accession>A0A7W9G3N8</accession>
<evidence type="ECO:0000256" key="1">
    <source>
        <dbReference type="ARBA" id="ARBA00004401"/>
    </source>
</evidence>
<feature type="active site" evidence="5">
    <location>
        <position position="82"/>
    </location>
</feature>
<keyword evidence="9" id="KW-1185">Reference proteome</keyword>
<comment type="catalytic activity">
    <reaction evidence="6">
        <text>Cleavage of hydrophobic, N-terminal signal or leader sequences from secreted and periplasmic proteins.</text>
        <dbReference type="EC" id="3.4.21.89"/>
    </reaction>
</comment>